<evidence type="ECO:0000259" key="1">
    <source>
        <dbReference type="Pfam" id="PF06985"/>
    </source>
</evidence>
<accession>A0AAJ0MKW4</accession>
<name>A0AAJ0MKW4_9PEZI</name>
<organism evidence="2 3">
    <name type="scientific">Lasiosphaeria hispida</name>
    <dbReference type="NCBI Taxonomy" id="260671"/>
    <lineage>
        <taxon>Eukaryota</taxon>
        <taxon>Fungi</taxon>
        <taxon>Dikarya</taxon>
        <taxon>Ascomycota</taxon>
        <taxon>Pezizomycotina</taxon>
        <taxon>Sordariomycetes</taxon>
        <taxon>Sordariomycetidae</taxon>
        <taxon>Sordariales</taxon>
        <taxon>Lasiosphaeriaceae</taxon>
        <taxon>Lasiosphaeria</taxon>
    </lineage>
</organism>
<feature type="non-terminal residue" evidence="2">
    <location>
        <position position="1"/>
    </location>
</feature>
<dbReference type="InterPro" id="IPR052895">
    <property type="entry name" value="HetReg/Transcr_Mod"/>
</dbReference>
<dbReference type="PANTHER" id="PTHR24148">
    <property type="entry name" value="ANKYRIN REPEAT DOMAIN-CONTAINING PROTEIN 39 HOMOLOG-RELATED"/>
    <property type="match status" value="1"/>
</dbReference>
<protein>
    <submittedName>
        <fullName evidence="2">Heterokaryon incompatibility protein-domain-containing protein</fullName>
    </submittedName>
</protein>
<dbReference type="PANTHER" id="PTHR24148:SF64">
    <property type="entry name" value="HETEROKARYON INCOMPATIBILITY DOMAIN-CONTAINING PROTEIN"/>
    <property type="match status" value="1"/>
</dbReference>
<reference evidence="2" key="1">
    <citation type="journal article" date="2023" name="Mol. Phylogenet. Evol.">
        <title>Genome-scale phylogeny and comparative genomics of the fungal order Sordariales.</title>
        <authorList>
            <person name="Hensen N."/>
            <person name="Bonometti L."/>
            <person name="Westerberg I."/>
            <person name="Brannstrom I.O."/>
            <person name="Guillou S."/>
            <person name="Cros-Aarteil S."/>
            <person name="Calhoun S."/>
            <person name="Haridas S."/>
            <person name="Kuo A."/>
            <person name="Mondo S."/>
            <person name="Pangilinan J."/>
            <person name="Riley R."/>
            <person name="LaButti K."/>
            <person name="Andreopoulos B."/>
            <person name="Lipzen A."/>
            <person name="Chen C."/>
            <person name="Yan M."/>
            <person name="Daum C."/>
            <person name="Ng V."/>
            <person name="Clum A."/>
            <person name="Steindorff A."/>
            <person name="Ohm R.A."/>
            <person name="Martin F."/>
            <person name="Silar P."/>
            <person name="Natvig D.O."/>
            <person name="Lalanne C."/>
            <person name="Gautier V."/>
            <person name="Ament-Velasquez S.L."/>
            <person name="Kruys A."/>
            <person name="Hutchinson M.I."/>
            <person name="Powell A.J."/>
            <person name="Barry K."/>
            <person name="Miller A.N."/>
            <person name="Grigoriev I.V."/>
            <person name="Debuchy R."/>
            <person name="Gladieux P."/>
            <person name="Hiltunen Thoren M."/>
            <person name="Johannesson H."/>
        </authorList>
    </citation>
    <scope>NUCLEOTIDE SEQUENCE</scope>
    <source>
        <strain evidence="2">CBS 955.72</strain>
    </source>
</reference>
<reference evidence="2" key="2">
    <citation type="submission" date="2023-06" db="EMBL/GenBank/DDBJ databases">
        <authorList>
            <consortium name="Lawrence Berkeley National Laboratory"/>
            <person name="Haridas S."/>
            <person name="Hensen N."/>
            <person name="Bonometti L."/>
            <person name="Westerberg I."/>
            <person name="Brannstrom I.O."/>
            <person name="Guillou S."/>
            <person name="Cros-Aarteil S."/>
            <person name="Calhoun S."/>
            <person name="Kuo A."/>
            <person name="Mondo S."/>
            <person name="Pangilinan J."/>
            <person name="Riley R."/>
            <person name="Labutti K."/>
            <person name="Andreopoulos B."/>
            <person name="Lipzen A."/>
            <person name="Chen C."/>
            <person name="Yanf M."/>
            <person name="Daum C."/>
            <person name="Ng V."/>
            <person name="Clum A."/>
            <person name="Steindorff A."/>
            <person name="Ohm R."/>
            <person name="Martin F."/>
            <person name="Silar P."/>
            <person name="Natvig D."/>
            <person name="Lalanne C."/>
            <person name="Gautier V."/>
            <person name="Ament-Velasquez S.L."/>
            <person name="Kruys A."/>
            <person name="Hutchinson M.I."/>
            <person name="Powell A.J."/>
            <person name="Barry K."/>
            <person name="Miller A.N."/>
            <person name="Grigoriev I.V."/>
            <person name="Debuchy R."/>
            <person name="Gladieux P."/>
            <person name="Thoren M.H."/>
            <person name="Johannesson H."/>
        </authorList>
    </citation>
    <scope>NUCLEOTIDE SEQUENCE</scope>
    <source>
        <strain evidence="2">CBS 955.72</strain>
    </source>
</reference>
<evidence type="ECO:0000313" key="3">
    <source>
        <dbReference type="Proteomes" id="UP001275084"/>
    </source>
</evidence>
<keyword evidence="3" id="KW-1185">Reference proteome</keyword>
<dbReference type="Pfam" id="PF06985">
    <property type="entry name" value="HET"/>
    <property type="match status" value="1"/>
</dbReference>
<gene>
    <name evidence="2" type="ORF">B0T25DRAFT_431839</name>
</gene>
<dbReference type="AlphaFoldDB" id="A0AAJ0MKW4"/>
<feature type="non-terminal residue" evidence="2">
    <location>
        <position position="364"/>
    </location>
</feature>
<comment type="caution">
    <text evidence="2">The sequence shown here is derived from an EMBL/GenBank/DDBJ whole genome shotgun (WGS) entry which is preliminary data.</text>
</comment>
<dbReference type="Proteomes" id="UP001275084">
    <property type="component" value="Unassembled WGS sequence"/>
</dbReference>
<feature type="domain" description="Heterokaryon incompatibility" evidence="1">
    <location>
        <begin position="1"/>
        <end position="163"/>
    </location>
</feature>
<sequence length="364" mass="40858">WGSSEKPLQLRTLDGSIPLTASLHSLLRRVRPLAPNEPRLLWADAICINQSDSAEKAKQVALIDRIYGRARRVFECSWLALRAVDRYWRLVVRCGLYEAAFGRWLTPAQTASFLDMDLKQLLSPPASLLPTASASTDRDAAEKRAFLRLVRHPWFTRVWIIQEFLLAHEVVFLCLTSLAPRPMGSASDKAFTTQVLILGTLQYISRLQLRAEGIELLELLSSYSKGQLSRHLNNPTLSRLLSYFRGSRATDPRDRYFALLGISSDFAGSREEALAPDYDAPDDEIVRRFARALLQGEDMAETFTRPGLWRQSNPNLPSWVDDFTADASYLDDFMVLSGPYDASGGTQFHVVSDPGVPDVIQVKG</sequence>
<dbReference type="EMBL" id="JAUIQD010000001">
    <property type="protein sequence ID" value="KAK3364008.1"/>
    <property type="molecule type" value="Genomic_DNA"/>
</dbReference>
<evidence type="ECO:0000313" key="2">
    <source>
        <dbReference type="EMBL" id="KAK3364008.1"/>
    </source>
</evidence>
<dbReference type="InterPro" id="IPR010730">
    <property type="entry name" value="HET"/>
</dbReference>
<proteinExistence type="predicted"/>